<evidence type="ECO:0000256" key="11">
    <source>
        <dbReference type="ARBA" id="ARBA00023033"/>
    </source>
</evidence>
<dbReference type="PANTHER" id="PTHR24291">
    <property type="entry name" value="CYTOCHROME P450 FAMILY 4"/>
    <property type="match status" value="1"/>
</dbReference>
<dbReference type="InterPro" id="IPR002401">
    <property type="entry name" value="Cyt_P450_E_grp-I"/>
</dbReference>
<dbReference type="PANTHER" id="PTHR24291:SF187">
    <property type="entry name" value="CYTOCHROME P450 4AE1-RELATED"/>
    <property type="match status" value="1"/>
</dbReference>
<evidence type="ECO:0000256" key="9">
    <source>
        <dbReference type="ARBA" id="ARBA00023002"/>
    </source>
</evidence>
<dbReference type="GO" id="GO:0020037">
    <property type="term" value="F:heme binding"/>
    <property type="evidence" value="ECO:0007669"/>
    <property type="project" value="InterPro"/>
</dbReference>
<dbReference type="FunFam" id="1.10.630.10:FF:000182">
    <property type="entry name" value="Cytochrome P450 3A4"/>
    <property type="match status" value="1"/>
</dbReference>
<evidence type="ECO:0000256" key="7">
    <source>
        <dbReference type="ARBA" id="ARBA00022824"/>
    </source>
</evidence>
<comment type="similarity">
    <text evidence="4 13">Belongs to the cytochrome P450 family.</text>
</comment>
<keyword evidence="6 12" id="KW-0479">Metal-binding</keyword>
<comment type="cofactor">
    <cofactor evidence="1 12">
        <name>heme</name>
        <dbReference type="ChEBI" id="CHEBI:30413"/>
    </cofactor>
</comment>
<keyword evidence="5 12" id="KW-0349">Heme</keyword>
<dbReference type="InterPro" id="IPR036396">
    <property type="entry name" value="Cyt_P450_sf"/>
</dbReference>
<dbReference type="Pfam" id="PF00067">
    <property type="entry name" value="p450"/>
    <property type="match status" value="1"/>
</dbReference>
<dbReference type="Gene3D" id="1.10.630.10">
    <property type="entry name" value="Cytochrome P450"/>
    <property type="match status" value="1"/>
</dbReference>
<evidence type="ECO:0000256" key="13">
    <source>
        <dbReference type="RuleBase" id="RU000461"/>
    </source>
</evidence>
<evidence type="ECO:0000256" key="5">
    <source>
        <dbReference type="ARBA" id="ARBA00022617"/>
    </source>
</evidence>
<evidence type="ECO:0000256" key="8">
    <source>
        <dbReference type="ARBA" id="ARBA00022848"/>
    </source>
</evidence>
<protein>
    <submittedName>
        <fullName evidence="14">Ubiquitous cytochrome P450</fullName>
    </submittedName>
</protein>
<name>Q695H2_PHYDV</name>
<dbReference type="InterPro" id="IPR017972">
    <property type="entry name" value="Cyt_P450_CS"/>
</dbReference>
<dbReference type="GO" id="GO:0005506">
    <property type="term" value="F:iron ion binding"/>
    <property type="evidence" value="ECO:0007669"/>
    <property type="project" value="InterPro"/>
</dbReference>
<keyword evidence="10 12" id="KW-0408">Iron</keyword>
<comment type="subcellular location">
    <subcellularLocation>
        <location evidence="3">Endoplasmic reticulum membrane</location>
        <topology evidence="3">Peripheral membrane protein</topology>
    </subcellularLocation>
    <subcellularLocation>
        <location evidence="2">Microsome membrane</location>
        <topology evidence="2">Peripheral membrane protein</topology>
    </subcellularLocation>
</comment>
<sequence>MLTVILLVILSPLIGWVIYWYYKVHYFEKYLHKIPGPKRLPLTGNALDIPSTLTMLPVLMDYYKQFRTNFKIYIGAQPYLFLTEPKDLEFVMIRRLYWRNPIYTSSSQRWLGFGLLTSGGNQWRKHRKIITPAFHFQILEEFIEVFNSQADVLVKKLKEESKKGTIDIYPFIARCTLDIICETAMGTSVNAQDDYDSEYVKCVNILLEIAMLRSFSPILRSVLYPFTSMCRRENSALKVVHDYTKSVIASRKQQFLSDADRNVESSDSLGRKRRRAFLDVLLEYSKTDPSFTEDHIREEVDTFMFEGHDTTATSITFALQAIARHPEIQKKVYEELQTVFADDPNRKATYRDLQEMKYLEMVIKESLRIYTTVPLLGRRIEKDVEWNGMTLPKGLMITMFVYCAQNSDSTFKDPAVFDPGRFNAENSKGRHPYAYVPFSAGARNCIGQKFAMFEMKATMSSILRNLELLPPVPDHKIALKNDGVLKSDNGVLIRLKMR</sequence>
<keyword evidence="7" id="KW-0256">Endoplasmic reticulum</keyword>
<dbReference type="CDD" id="cd20628">
    <property type="entry name" value="CYP4"/>
    <property type="match status" value="1"/>
</dbReference>
<dbReference type="InterPro" id="IPR001128">
    <property type="entry name" value="Cyt_P450"/>
</dbReference>
<evidence type="ECO:0000256" key="3">
    <source>
        <dbReference type="ARBA" id="ARBA00004406"/>
    </source>
</evidence>
<proteinExistence type="evidence at transcript level"/>
<dbReference type="InterPro" id="IPR050196">
    <property type="entry name" value="Cytochrome_P450_Monoox"/>
</dbReference>
<dbReference type="GO" id="GO:0004497">
    <property type="term" value="F:monooxygenase activity"/>
    <property type="evidence" value="ECO:0007669"/>
    <property type="project" value="UniProtKB-KW"/>
</dbReference>
<organism evidence="14">
    <name type="scientific">Phyllopertha diversa</name>
    <name type="common">Pale-brown chafer beetle</name>
    <dbReference type="NCBI Taxonomy" id="93416"/>
    <lineage>
        <taxon>Eukaryota</taxon>
        <taxon>Metazoa</taxon>
        <taxon>Ecdysozoa</taxon>
        <taxon>Arthropoda</taxon>
        <taxon>Hexapoda</taxon>
        <taxon>Insecta</taxon>
        <taxon>Pterygota</taxon>
        <taxon>Neoptera</taxon>
        <taxon>Endopterygota</taxon>
        <taxon>Coleoptera</taxon>
        <taxon>Polyphaga</taxon>
        <taxon>Scarabaeiformia</taxon>
        <taxon>Scarabaeidae</taxon>
        <taxon>Rutelinae</taxon>
        <taxon>Phyllopertha</taxon>
    </lineage>
</organism>
<keyword evidence="9 13" id="KW-0560">Oxidoreductase</keyword>
<evidence type="ECO:0000256" key="1">
    <source>
        <dbReference type="ARBA" id="ARBA00001971"/>
    </source>
</evidence>
<accession>Q695H2</accession>
<keyword evidence="8" id="KW-0492">Microsome</keyword>
<dbReference type="PRINTS" id="PR00463">
    <property type="entry name" value="EP450I"/>
</dbReference>
<evidence type="ECO:0000256" key="2">
    <source>
        <dbReference type="ARBA" id="ARBA00004174"/>
    </source>
</evidence>
<dbReference type="GO" id="GO:0005789">
    <property type="term" value="C:endoplasmic reticulum membrane"/>
    <property type="evidence" value="ECO:0007669"/>
    <property type="project" value="UniProtKB-SubCell"/>
</dbReference>
<evidence type="ECO:0000313" key="14">
    <source>
        <dbReference type="EMBL" id="AAT38513.1"/>
    </source>
</evidence>
<dbReference type="AlphaFoldDB" id="Q695H2"/>
<dbReference type="PROSITE" id="PS00086">
    <property type="entry name" value="CYTOCHROME_P450"/>
    <property type="match status" value="1"/>
</dbReference>
<feature type="binding site" description="axial binding residue" evidence="12">
    <location>
        <position position="445"/>
    </location>
    <ligand>
        <name>heme</name>
        <dbReference type="ChEBI" id="CHEBI:30413"/>
    </ligand>
    <ligandPart>
        <name>Fe</name>
        <dbReference type="ChEBI" id="CHEBI:18248"/>
    </ligandPart>
</feature>
<evidence type="ECO:0000256" key="4">
    <source>
        <dbReference type="ARBA" id="ARBA00010617"/>
    </source>
</evidence>
<evidence type="ECO:0000256" key="12">
    <source>
        <dbReference type="PIRSR" id="PIRSR602401-1"/>
    </source>
</evidence>
<dbReference type="GO" id="GO:0016705">
    <property type="term" value="F:oxidoreductase activity, acting on paired donors, with incorporation or reduction of molecular oxygen"/>
    <property type="evidence" value="ECO:0007669"/>
    <property type="project" value="InterPro"/>
</dbReference>
<dbReference type="SUPFAM" id="SSF48264">
    <property type="entry name" value="Cytochrome P450"/>
    <property type="match status" value="1"/>
</dbReference>
<reference evidence="14" key="1">
    <citation type="journal article" date="2004" name="Proc. Natl. Acad. Sci. U.S.A.">
        <title>Pheromone anosmia in a scarab beetle induced by in vivo inhibition of a pheromone-degrading enzyme.</title>
        <authorList>
            <person name="Maibeche-Coisne M."/>
            <person name="Nikonov A.A."/>
            <person name="Ishida Y."/>
            <person name="Jacquin-Joly E."/>
            <person name="Leal W.S."/>
        </authorList>
    </citation>
    <scope>NUCLEOTIDE SEQUENCE</scope>
</reference>
<evidence type="ECO:0000256" key="10">
    <source>
        <dbReference type="ARBA" id="ARBA00023004"/>
    </source>
</evidence>
<dbReference type="EMBL" id="AY605087">
    <property type="protein sequence ID" value="AAT38513.1"/>
    <property type="molecule type" value="mRNA"/>
</dbReference>
<keyword evidence="11 13" id="KW-0503">Monooxygenase</keyword>
<evidence type="ECO:0000256" key="6">
    <source>
        <dbReference type="ARBA" id="ARBA00022723"/>
    </source>
</evidence>
<dbReference type="PRINTS" id="PR00385">
    <property type="entry name" value="P450"/>
</dbReference>